<accession>A0A8D8R4S6</accession>
<protein>
    <submittedName>
        <fullName evidence="2">Uncharacterized protein</fullName>
    </submittedName>
</protein>
<dbReference type="EMBL" id="HBUF01128552">
    <property type="protein sequence ID" value="CAG6643711.1"/>
    <property type="molecule type" value="Transcribed_RNA"/>
</dbReference>
<sequence length="100" mass="12379">MFSLHPHHLDSPPCDRHWTTSNNILKTLTKTKGNNETEMIELENIIYTHIHNLITYILFIFFLFLYFFRHLLHYYFKFHFFLIQTNEKLKEYLRDKMLVV</sequence>
<evidence type="ECO:0000256" key="1">
    <source>
        <dbReference type="SAM" id="Phobius"/>
    </source>
</evidence>
<dbReference type="EMBL" id="HBUF01211936">
    <property type="protein sequence ID" value="CAG6665819.1"/>
    <property type="molecule type" value="Transcribed_RNA"/>
</dbReference>
<dbReference type="EMBL" id="HBUF01128551">
    <property type="protein sequence ID" value="CAG6643707.1"/>
    <property type="molecule type" value="Transcribed_RNA"/>
</dbReference>
<evidence type="ECO:0000313" key="2">
    <source>
        <dbReference type="EMBL" id="CAG6643711.1"/>
    </source>
</evidence>
<keyword evidence="1" id="KW-0812">Transmembrane</keyword>
<dbReference type="EMBL" id="HBUF01211937">
    <property type="protein sequence ID" value="CAG6665823.1"/>
    <property type="molecule type" value="Transcribed_RNA"/>
</dbReference>
<dbReference type="EMBL" id="HBUF01575833">
    <property type="protein sequence ID" value="CAG6768282.1"/>
    <property type="molecule type" value="Transcribed_RNA"/>
</dbReference>
<proteinExistence type="predicted"/>
<dbReference type="EMBL" id="HBUF01575834">
    <property type="protein sequence ID" value="CAG6768287.1"/>
    <property type="molecule type" value="Transcribed_RNA"/>
</dbReference>
<dbReference type="EMBL" id="HBUF01575835">
    <property type="protein sequence ID" value="CAG6768292.1"/>
    <property type="molecule type" value="Transcribed_RNA"/>
</dbReference>
<dbReference type="EMBL" id="HBUF01575832">
    <property type="protein sequence ID" value="CAG6768276.1"/>
    <property type="molecule type" value="Transcribed_RNA"/>
</dbReference>
<feature type="transmembrane region" description="Helical" evidence="1">
    <location>
        <begin position="45"/>
        <end position="68"/>
    </location>
</feature>
<dbReference type="EMBL" id="HBUF01211939">
    <property type="protein sequence ID" value="CAG6665827.1"/>
    <property type="molecule type" value="Transcribed_RNA"/>
</dbReference>
<dbReference type="AlphaFoldDB" id="A0A8D8R4S6"/>
<reference evidence="2" key="1">
    <citation type="submission" date="2021-05" db="EMBL/GenBank/DDBJ databases">
        <authorList>
            <person name="Alioto T."/>
            <person name="Alioto T."/>
            <person name="Gomez Garrido J."/>
        </authorList>
    </citation>
    <scope>NUCLEOTIDE SEQUENCE</scope>
</reference>
<keyword evidence="1" id="KW-1133">Transmembrane helix</keyword>
<keyword evidence="1" id="KW-0472">Membrane</keyword>
<dbReference type="EMBL" id="HBUF01575831">
    <property type="protein sequence ID" value="CAG6768271.1"/>
    <property type="molecule type" value="Transcribed_RNA"/>
</dbReference>
<organism evidence="2">
    <name type="scientific">Cacopsylla melanoneura</name>
    <dbReference type="NCBI Taxonomy" id="428564"/>
    <lineage>
        <taxon>Eukaryota</taxon>
        <taxon>Metazoa</taxon>
        <taxon>Ecdysozoa</taxon>
        <taxon>Arthropoda</taxon>
        <taxon>Hexapoda</taxon>
        <taxon>Insecta</taxon>
        <taxon>Pterygota</taxon>
        <taxon>Neoptera</taxon>
        <taxon>Paraneoptera</taxon>
        <taxon>Hemiptera</taxon>
        <taxon>Sternorrhyncha</taxon>
        <taxon>Psylloidea</taxon>
        <taxon>Psyllidae</taxon>
        <taxon>Psyllinae</taxon>
        <taxon>Cacopsylla</taxon>
    </lineage>
</organism>
<name>A0A8D8R4S6_9HEMI</name>